<dbReference type="GO" id="GO:0005829">
    <property type="term" value="C:cytosol"/>
    <property type="evidence" value="ECO:0007669"/>
    <property type="project" value="TreeGrafter"/>
</dbReference>
<dbReference type="Proteomes" id="UP000265120">
    <property type="component" value="Chromosome 5"/>
</dbReference>
<dbReference type="PROSITE" id="PS51892">
    <property type="entry name" value="SUBTILASE"/>
    <property type="match status" value="1"/>
</dbReference>
<dbReference type="RefSeq" id="XP_024911434.1">
    <property type="nucleotide sequence ID" value="XM_025055666.1"/>
</dbReference>
<comment type="function">
    <text evidence="16">Cytosolic tripeptidyl-peptidase that releases N-terminal tripeptides from polypeptides and is a component of the proteolytic cascade acting downstream of the 26S proteasome in the ubiquitin-proteasome pathway. It plays an important role in intracellular amino acid homeostasis. Stimulates adipogenesis.</text>
</comment>
<dbReference type="FunFam" id="3.40.50.200:FF:000009">
    <property type="entry name" value="tripeptidyl-peptidase 2 isoform X1"/>
    <property type="match status" value="1"/>
</dbReference>
<dbReference type="InterPro" id="IPR034051">
    <property type="entry name" value="TPP_II_domain"/>
</dbReference>
<keyword evidence="11 18" id="KW-0378">Hydrolase</keyword>
<evidence type="ECO:0000259" key="21">
    <source>
        <dbReference type="Pfam" id="PF12580"/>
    </source>
</evidence>
<evidence type="ECO:0000256" key="6">
    <source>
        <dbReference type="ARBA" id="ARBA00020244"/>
    </source>
</evidence>
<dbReference type="InterPro" id="IPR022229">
    <property type="entry name" value="TPPII_Ig-like-2"/>
</dbReference>
<evidence type="ECO:0000259" key="20">
    <source>
        <dbReference type="Pfam" id="PF00082"/>
    </source>
</evidence>
<dbReference type="Pfam" id="PF12583">
    <property type="entry name" value="TPPII_C"/>
    <property type="match status" value="1"/>
</dbReference>
<dbReference type="Pfam" id="PF00082">
    <property type="entry name" value="Peptidase_S8"/>
    <property type="match status" value="1"/>
</dbReference>
<proteinExistence type="inferred from homology"/>
<reference evidence="25 26" key="1">
    <citation type="journal article" date="2014" name="Nat. Genet.">
        <title>Whole-genome sequence of a flatfish provides insights into ZW sex chromosome evolution and adaptation to a benthic lifestyle.</title>
        <authorList>
            <person name="Chen S."/>
            <person name="Zhang G."/>
            <person name="Shao C."/>
            <person name="Huang Q."/>
            <person name="Liu G."/>
            <person name="Zhang P."/>
            <person name="Song W."/>
            <person name="An N."/>
            <person name="Chalopin D."/>
            <person name="Volff J.N."/>
            <person name="Hong Y."/>
            <person name="Li Q."/>
            <person name="Sha Z."/>
            <person name="Zhou H."/>
            <person name="Xie M."/>
            <person name="Yu Q."/>
            <person name="Liu Y."/>
            <person name="Xiang H."/>
            <person name="Wang N."/>
            <person name="Wu K."/>
            <person name="Yang C."/>
            <person name="Zhou Q."/>
            <person name="Liao X."/>
            <person name="Yang L."/>
            <person name="Hu Q."/>
            <person name="Zhang J."/>
            <person name="Meng L."/>
            <person name="Jin L."/>
            <person name="Tian Y."/>
            <person name="Lian J."/>
            <person name="Yang J."/>
            <person name="Miao G."/>
            <person name="Liu S."/>
            <person name="Liang Z."/>
            <person name="Yan F."/>
            <person name="Li Y."/>
            <person name="Sun B."/>
            <person name="Zhang H."/>
            <person name="Zhang J."/>
            <person name="Zhu Y."/>
            <person name="Du M."/>
            <person name="Zhao Y."/>
            <person name="Schartl M."/>
            <person name="Tang Q."/>
            <person name="Wang J."/>
        </authorList>
    </citation>
    <scope>NUCLEOTIDE SEQUENCE</scope>
</reference>
<dbReference type="KEGG" id="csem:103378933"/>
<evidence type="ECO:0000313" key="25">
    <source>
        <dbReference type="Ensembl" id="ENSCSEP00000010244.1"/>
    </source>
</evidence>
<dbReference type="FunCoup" id="A0A3P8V7Z9">
    <property type="interactions" value="2033"/>
</dbReference>
<evidence type="ECO:0000256" key="18">
    <source>
        <dbReference type="PROSITE-ProRule" id="PRU01240"/>
    </source>
</evidence>
<dbReference type="GO" id="GO:0005634">
    <property type="term" value="C:nucleus"/>
    <property type="evidence" value="ECO:0007669"/>
    <property type="project" value="UniProtKB-SubCell"/>
</dbReference>
<reference evidence="25" key="2">
    <citation type="submission" date="2025-08" db="UniProtKB">
        <authorList>
            <consortium name="Ensembl"/>
        </authorList>
    </citation>
    <scope>IDENTIFICATION</scope>
</reference>
<dbReference type="GO" id="GO:0008240">
    <property type="term" value="F:tripeptidyl-peptidase activity"/>
    <property type="evidence" value="ECO:0007669"/>
    <property type="project" value="UniProtKB-EC"/>
</dbReference>
<dbReference type="FunFam" id="2.60.40.3170:FF:000001">
    <property type="entry name" value="Tripeptidyl peptidase 2"/>
    <property type="match status" value="1"/>
</dbReference>
<evidence type="ECO:0000256" key="5">
    <source>
        <dbReference type="ARBA" id="ARBA00012462"/>
    </source>
</evidence>
<keyword evidence="13" id="KW-0007">Acetylation</keyword>
<keyword evidence="14" id="KW-0539">Nucleus</keyword>
<dbReference type="PANTHER" id="PTHR43806">
    <property type="entry name" value="PEPTIDASE S8"/>
    <property type="match status" value="1"/>
</dbReference>
<evidence type="ECO:0000259" key="24">
    <source>
        <dbReference type="Pfam" id="PF21316"/>
    </source>
</evidence>
<dbReference type="InterPro" id="IPR023828">
    <property type="entry name" value="Peptidase_S8_Ser-AS"/>
</dbReference>
<protein>
    <recommendedName>
        <fullName evidence="6">Tripeptidyl-peptidase 2</fullName>
        <ecNumber evidence="5">3.4.14.10</ecNumber>
    </recommendedName>
    <alternativeName>
        <fullName evidence="15">Tripeptidyl aminopeptidase</fullName>
    </alternativeName>
    <alternativeName>
        <fullName evidence="17">Tripeptidyl-peptidase II</fullName>
    </alternativeName>
</protein>
<dbReference type="InterPro" id="IPR048383">
    <property type="entry name" value="TPPII_Ig-like-1"/>
</dbReference>
<evidence type="ECO:0000256" key="8">
    <source>
        <dbReference type="ARBA" id="ARBA00022490"/>
    </source>
</evidence>
<dbReference type="Pfam" id="PF12580">
    <property type="entry name" value="TPPII"/>
    <property type="match status" value="1"/>
</dbReference>
<comment type="similarity">
    <text evidence="4 18">Belongs to the peptidase S8 family.</text>
</comment>
<evidence type="ECO:0000259" key="22">
    <source>
        <dbReference type="Pfam" id="PF12583"/>
    </source>
</evidence>
<feature type="region of interest" description="Disordered" evidence="19">
    <location>
        <begin position="1011"/>
        <end position="1032"/>
    </location>
</feature>
<dbReference type="Gene3D" id="3.40.50.200">
    <property type="entry name" value="Peptidase S8/S53 domain"/>
    <property type="match status" value="2"/>
</dbReference>
<feature type="active site" description="Charge relay system" evidence="18">
    <location>
        <position position="449"/>
    </location>
</feature>
<feature type="domain" description="Tripeptidyl-peptidase II first Ig-like" evidence="23">
    <location>
        <begin position="523"/>
        <end position="635"/>
    </location>
</feature>
<dbReference type="InterPro" id="IPR015500">
    <property type="entry name" value="Peptidase_S8_subtilisin-rel"/>
</dbReference>
<accession>A0A3P8V7Z9</accession>
<dbReference type="FunFam" id="1.25.40.710:FF:000001">
    <property type="entry name" value="Tripeptidyl peptidase 2"/>
    <property type="match status" value="1"/>
</dbReference>
<feature type="domain" description="Tripeptidyl peptidase II second Ig-like" evidence="21">
    <location>
        <begin position="778"/>
        <end position="964"/>
    </location>
</feature>
<dbReference type="GO" id="GO:0006508">
    <property type="term" value="P:proteolysis"/>
    <property type="evidence" value="ECO:0007669"/>
    <property type="project" value="UniProtKB-KW"/>
</dbReference>
<evidence type="ECO:0000256" key="13">
    <source>
        <dbReference type="ARBA" id="ARBA00022990"/>
    </source>
</evidence>
<keyword evidence="7" id="KW-0031">Aminopeptidase</keyword>
<dbReference type="GeneID" id="103378933"/>
<dbReference type="InterPro" id="IPR000209">
    <property type="entry name" value="Peptidase_S8/S53_dom"/>
</dbReference>
<feature type="compositionally biased region" description="Basic and acidic residues" evidence="19">
    <location>
        <begin position="1017"/>
        <end position="1032"/>
    </location>
</feature>
<comment type="subcellular location">
    <subcellularLocation>
        <location evidence="3">Cytoplasm</location>
    </subcellularLocation>
    <subcellularLocation>
        <location evidence="2">Nucleus</location>
    </subcellularLocation>
</comment>
<dbReference type="Gene3D" id="1.25.40.710">
    <property type="match status" value="1"/>
</dbReference>
<dbReference type="Gene3D" id="2.60.40.3170">
    <property type="match status" value="1"/>
</dbReference>
<dbReference type="FunFam" id="3.40.50.200:FF:000003">
    <property type="entry name" value="Tripeptidyl peptidase 2"/>
    <property type="match status" value="1"/>
</dbReference>
<dbReference type="OMA" id="SLRDFQC"/>
<evidence type="ECO:0000256" key="19">
    <source>
        <dbReference type="SAM" id="MobiDB-lite"/>
    </source>
</evidence>
<feature type="domain" description="Peptidase S8/S53" evidence="20">
    <location>
        <begin position="35"/>
        <end position="500"/>
    </location>
</feature>
<feature type="domain" description="Tripeptidyl peptidase II C-terminal" evidence="22">
    <location>
        <begin position="1024"/>
        <end position="1083"/>
    </location>
</feature>
<dbReference type="OrthoDB" id="10256524at2759"/>
<feature type="active site" description="Charge relay system" evidence="18">
    <location>
        <position position="44"/>
    </location>
</feature>
<dbReference type="Gene3D" id="6.10.250.3080">
    <property type="match status" value="1"/>
</dbReference>
<evidence type="ECO:0000256" key="4">
    <source>
        <dbReference type="ARBA" id="ARBA00011073"/>
    </source>
</evidence>
<organism evidence="25 26">
    <name type="scientific">Cynoglossus semilaevis</name>
    <name type="common">Tongue sole</name>
    <dbReference type="NCBI Taxonomy" id="244447"/>
    <lineage>
        <taxon>Eukaryota</taxon>
        <taxon>Metazoa</taxon>
        <taxon>Chordata</taxon>
        <taxon>Craniata</taxon>
        <taxon>Vertebrata</taxon>
        <taxon>Euteleostomi</taxon>
        <taxon>Actinopterygii</taxon>
        <taxon>Neopterygii</taxon>
        <taxon>Teleostei</taxon>
        <taxon>Neoteleostei</taxon>
        <taxon>Acanthomorphata</taxon>
        <taxon>Carangaria</taxon>
        <taxon>Pleuronectiformes</taxon>
        <taxon>Pleuronectoidei</taxon>
        <taxon>Cynoglossidae</taxon>
        <taxon>Cynoglossinae</taxon>
        <taxon>Cynoglossus</taxon>
    </lineage>
</organism>
<feature type="active site" description="Charge relay system" evidence="18">
    <location>
        <position position="264"/>
    </location>
</feature>
<evidence type="ECO:0000256" key="9">
    <source>
        <dbReference type="ARBA" id="ARBA00022553"/>
    </source>
</evidence>
<keyword evidence="12 18" id="KW-0720">Serine protease</keyword>
<sequence length="1286" mass="141643">MATHSTEEPFPFHGLLPKKETGAASFLTRFPEYDGRGVLIAILDTGVDPGAPGMQVTTEGKPKIIDIIDTTGSGDVNMSTVVEPKDGTITGLSGRTLNIPLAWVNPSGKYRIGVKNGYEFFPKALKERIQKERKEKMWDPSHRTAQAEVARKTEEFDLSHPTPSQMEKLQKEELQCQSELLASLEKKYTDPGPVYDCVLWNDGNTWRAVVDTSECGELSQCTVLSSYRETQQYATLGNAEMLNYSVNIYDEGNTLCIVTSGGAHGTHVASIAAGYLPEEPERNGIAPGAQILALKIGDTRLSTMETGTGLIRAMIEVINYKCDLVNYSYGEATHWPNSGRICEVINEAVQKHNVIFVSSAGNNGPCLSTVGCPGGTTSSVIGVGAYVTPDMMVAEYSLREKLPPNQYTWSSRGPSTDGALGVSISAPGGAIASVPNWTLRGTQLMNGTSMSSPNACGGIALILSGLKQNGISPSVPVVRRALENTALKVEDIEGFAQGHGIIQVEKALDYLTQHASLPTSHLGFSVSVGQQRGIYLRDPSQVLAPSDHGVGIEPCFPENAENSERISLQLHLALTCSAPWVQCPSHLELMNQCRHVNVRIDPVGLREGVHYTEVCGYDTAASSCGPLFRIPITVIVPAKVTDSRHQEMCFKDVHFRSGQIRRHFISVPQGASWAEITLTSHSGDVSSKFVLHAVHLVKQKAYRANEFYKFSSLLERGSLTEAFPVLSGKIIELCIARWWASLGDVVVDYSISFHGLRTSPSPLHIHASEGVTGFDVSSPLRYEEVSPTITLKSWVQPLRPVSSKIKALGSRDVLPNSRQLYEIVLTYSFHQPKIGEVTPSCPMLCELLYESEFDSQLWMLFDQNKRLLGSGDAYPHQYSLKLEKGDYTVRLQVRHEQCSELERLKDLPFVVSHRLSTTLSLDVYETHRAALMAKKKANSVTLSPGAIQPFYVTSLPDDKIPKGTSPGCYLSGSLVVPKSEYGKKAGQASAKRQGKFKKDIVPVVYHLITAPNKSKNGGKEKDKEGDKDKDAKEEFAEAVRDLKIQWMTKLESGSIYEELIESYPDYLPLYVQRLHQLDSEKERVKRLKEVVSAADIVISHIDQTALAVYFTMKTDPRAEAASIKVDMEKQKSSLLDALCRKGCALADQILLPTVPPQEGAGAPNAVHVAADVVEVAAAEEGVEQVSCSSDESLHNEAKALMDTFWEVQKWAELTDSKVLMFSYKHALANKMYGRALKYASKMVEEKPSKENMKNCFQLMRHLRWTHCATFSENWLPVMFPPDYTPF</sequence>
<dbReference type="CDD" id="cd04857">
    <property type="entry name" value="Peptidases_S8_Tripeptidyl_Aminopeptidase_II"/>
    <property type="match status" value="1"/>
</dbReference>
<dbReference type="Pfam" id="PF21223">
    <property type="entry name" value="TPPII_Ig-like-1"/>
    <property type="match status" value="1"/>
</dbReference>
<evidence type="ECO:0000256" key="14">
    <source>
        <dbReference type="ARBA" id="ARBA00023242"/>
    </source>
</evidence>
<evidence type="ECO:0000256" key="3">
    <source>
        <dbReference type="ARBA" id="ARBA00004496"/>
    </source>
</evidence>
<dbReference type="PROSITE" id="PS00137">
    <property type="entry name" value="SUBTILASE_HIS"/>
    <property type="match status" value="1"/>
</dbReference>
<dbReference type="InterPro" id="IPR036852">
    <property type="entry name" value="Peptidase_S8/S53_dom_sf"/>
</dbReference>
<keyword evidence="8" id="KW-0963">Cytoplasm</keyword>
<evidence type="ECO:0000256" key="17">
    <source>
        <dbReference type="ARBA" id="ARBA00075739"/>
    </source>
</evidence>
<dbReference type="EC" id="3.4.14.10" evidence="5"/>
<dbReference type="PROSITE" id="PS00138">
    <property type="entry name" value="SUBTILASE_SER"/>
    <property type="match status" value="1"/>
</dbReference>
<evidence type="ECO:0000256" key="7">
    <source>
        <dbReference type="ARBA" id="ARBA00022438"/>
    </source>
</evidence>
<dbReference type="InterPro" id="IPR048384">
    <property type="entry name" value="TPPII_GBD"/>
</dbReference>
<evidence type="ECO:0000256" key="11">
    <source>
        <dbReference type="ARBA" id="ARBA00022801"/>
    </source>
</evidence>
<reference evidence="25" key="3">
    <citation type="submission" date="2025-09" db="UniProtKB">
        <authorList>
            <consortium name="Ensembl"/>
        </authorList>
    </citation>
    <scope>IDENTIFICATION</scope>
</reference>
<evidence type="ECO:0000256" key="15">
    <source>
        <dbReference type="ARBA" id="ARBA00032232"/>
    </source>
</evidence>
<dbReference type="InterPro" id="IPR022232">
    <property type="entry name" value="TPPII_C_art"/>
</dbReference>
<dbReference type="Pfam" id="PF21316">
    <property type="entry name" value="TPPII_GBD"/>
    <property type="match status" value="1"/>
</dbReference>
<keyword evidence="9" id="KW-0597">Phosphoprotein</keyword>
<dbReference type="PANTHER" id="PTHR43806:SF14">
    <property type="entry name" value="TRIPEPTIDYL-PEPTIDASE 2"/>
    <property type="match status" value="1"/>
</dbReference>
<dbReference type="SUPFAM" id="SSF52743">
    <property type="entry name" value="Subtilisin-like"/>
    <property type="match status" value="1"/>
</dbReference>
<evidence type="ECO:0000256" key="12">
    <source>
        <dbReference type="ARBA" id="ARBA00022825"/>
    </source>
</evidence>
<evidence type="ECO:0000256" key="10">
    <source>
        <dbReference type="ARBA" id="ARBA00022670"/>
    </source>
</evidence>
<dbReference type="STRING" id="244447.ENSCSEP00000010244"/>
<dbReference type="InParanoid" id="A0A3P8V7Z9"/>
<dbReference type="Ensembl" id="ENSCSET00000010366.1">
    <property type="protein sequence ID" value="ENSCSEP00000010244.1"/>
    <property type="gene ID" value="ENSCSEG00000006557.1"/>
</dbReference>
<keyword evidence="26" id="KW-1185">Reference proteome</keyword>
<dbReference type="GeneTree" id="ENSGT00390000014623"/>
<dbReference type="InterPro" id="IPR022398">
    <property type="entry name" value="Peptidase_S8_His-AS"/>
</dbReference>
<evidence type="ECO:0000256" key="2">
    <source>
        <dbReference type="ARBA" id="ARBA00004123"/>
    </source>
</evidence>
<evidence type="ECO:0000256" key="16">
    <source>
        <dbReference type="ARBA" id="ARBA00054482"/>
    </source>
</evidence>
<keyword evidence="10 18" id="KW-0645">Protease</keyword>
<feature type="domain" description="Tripeptidyl-peptidase II galactose-binding" evidence="24">
    <location>
        <begin position="655"/>
        <end position="743"/>
    </location>
</feature>
<comment type="catalytic activity">
    <reaction evidence="1">
        <text>Release of an N-terminal tripeptide from a polypeptide.</text>
        <dbReference type="EC" id="3.4.14.10"/>
    </reaction>
</comment>
<dbReference type="InterPro" id="IPR046939">
    <property type="entry name" value="TPPII_C_sf"/>
</dbReference>
<dbReference type="InterPro" id="IPR050131">
    <property type="entry name" value="Peptidase_S8_subtilisin-like"/>
</dbReference>
<evidence type="ECO:0000313" key="26">
    <source>
        <dbReference type="Proteomes" id="UP000265120"/>
    </source>
</evidence>
<evidence type="ECO:0000256" key="1">
    <source>
        <dbReference type="ARBA" id="ARBA00001910"/>
    </source>
</evidence>
<evidence type="ECO:0000259" key="23">
    <source>
        <dbReference type="Pfam" id="PF21223"/>
    </source>
</evidence>
<dbReference type="GO" id="GO:0004252">
    <property type="term" value="F:serine-type endopeptidase activity"/>
    <property type="evidence" value="ECO:0007669"/>
    <property type="project" value="UniProtKB-UniRule"/>
</dbReference>
<dbReference type="InterPro" id="IPR046940">
    <property type="entry name" value="TPPII_Ig-like_sf"/>
</dbReference>
<dbReference type="GO" id="GO:0004177">
    <property type="term" value="F:aminopeptidase activity"/>
    <property type="evidence" value="ECO:0007669"/>
    <property type="project" value="UniProtKB-KW"/>
</dbReference>
<name>A0A3P8V7Z9_CYNSE</name>
<dbReference type="PRINTS" id="PR00723">
    <property type="entry name" value="SUBTILISIN"/>
</dbReference>